<feature type="region of interest" description="Disordered" evidence="1">
    <location>
        <begin position="61"/>
        <end position="82"/>
    </location>
</feature>
<sequence>MCIEDYTQLNIPLEPNDVLFIEFLKGPFFPLNHIQAELDEFDETVPLVQEQTGALTVVTTSAPTTETADSEEPSVLGGSSSDPLARFAAARLRQQVLGQSLDSSKQFS</sequence>
<evidence type="ECO:0000313" key="3">
    <source>
        <dbReference type="Proteomes" id="UP000784294"/>
    </source>
</evidence>
<organism evidence="2 3">
    <name type="scientific">Protopolystoma xenopodis</name>
    <dbReference type="NCBI Taxonomy" id="117903"/>
    <lineage>
        <taxon>Eukaryota</taxon>
        <taxon>Metazoa</taxon>
        <taxon>Spiralia</taxon>
        <taxon>Lophotrochozoa</taxon>
        <taxon>Platyhelminthes</taxon>
        <taxon>Monogenea</taxon>
        <taxon>Polyopisthocotylea</taxon>
        <taxon>Polystomatidea</taxon>
        <taxon>Polystomatidae</taxon>
        <taxon>Protopolystoma</taxon>
    </lineage>
</organism>
<accession>A0A3S5CUE5</accession>
<keyword evidence="3" id="KW-1185">Reference proteome</keyword>
<dbReference type="EMBL" id="CAAALY010256167">
    <property type="protein sequence ID" value="VEL37857.1"/>
    <property type="molecule type" value="Genomic_DNA"/>
</dbReference>
<dbReference type="AlphaFoldDB" id="A0A3S5CUE5"/>
<reference evidence="2" key="1">
    <citation type="submission" date="2018-11" db="EMBL/GenBank/DDBJ databases">
        <authorList>
            <consortium name="Pathogen Informatics"/>
        </authorList>
    </citation>
    <scope>NUCLEOTIDE SEQUENCE</scope>
</reference>
<protein>
    <submittedName>
        <fullName evidence="2">Uncharacterized protein</fullName>
    </submittedName>
</protein>
<evidence type="ECO:0000256" key="1">
    <source>
        <dbReference type="SAM" id="MobiDB-lite"/>
    </source>
</evidence>
<comment type="caution">
    <text evidence="2">The sequence shown here is derived from an EMBL/GenBank/DDBJ whole genome shotgun (WGS) entry which is preliminary data.</text>
</comment>
<gene>
    <name evidence="2" type="ORF">PXEA_LOCUS31297</name>
</gene>
<evidence type="ECO:0000313" key="2">
    <source>
        <dbReference type="EMBL" id="VEL37857.1"/>
    </source>
</evidence>
<dbReference type="Proteomes" id="UP000784294">
    <property type="component" value="Unassembled WGS sequence"/>
</dbReference>
<name>A0A3S5CUE5_9PLAT</name>
<proteinExistence type="predicted"/>